<dbReference type="Proteomes" id="UP001148786">
    <property type="component" value="Unassembled WGS sequence"/>
</dbReference>
<evidence type="ECO:0000313" key="2">
    <source>
        <dbReference type="Proteomes" id="UP001148786"/>
    </source>
</evidence>
<proteinExistence type="predicted"/>
<dbReference type="EMBL" id="JANKHO010000128">
    <property type="protein sequence ID" value="KAJ3514769.1"/>
    <property type="molecule type" value="Genomic_DNA"/>
</dbReference>
<name>A0A9W8MY90_9AGAR</name>
<accession>A0A9W8MY90</accession>
<keyword evidence="2" id="KW-1185">Reference proteome</keyword>
<dbReference type="SUPFAM" id="SSF53067">
    <property type="entry name" value="Actin-like ATPase domain"/>
    <property type="match status" value="1"/>
</dbReference>
<evidence type="ECO:0000313" key="1">
    <source>
        <dbReference type="EMBL" id="KAJ3514769.1"/>
    </source>
</evidence>
<comment type="caution">
    <text evidence="1">The sequence shown here is derived from an EMBL/GenBank/DDBJ whole genome shotgun (WGS) entry which is preliminary data.</text>
</comment>
<sequence length="425" mass="47113">MRKAAIMAGLVPNTREGRARLSFVTEGEASLHFCLQCGLATDAVENGDGILIVDAGGGTIDVSAYKKVSPSGRAYEEFAAPQCTLSCHFQGSIFVTKNAEAYLTEFLLGSSFALDVPIMTQRFDKATKLRFVNPEEPQFIQFGGLRDKDPQLGIRHGQLRLPGTEVAKFFEPSIQCITKSIEDQLDSSEGQISSVFLVGGFAASNWLLTNLKNTFTPRGVNVSRPDSHTNKAVADGAVSFCIDHFVQARVAKYSYGICMNTSYNSRNTEHIARGKGVFVGLDGYPRIRGAFDVILPKTAKISETQEFRRSYRLQDTDQANLRTMSTSIKCFRGTRRDPRWMDEEAALYSTLCDVEADLSNLPLKAKHSIVTNETYYEAHYDVVLSLGLTEFKAFVVWKENGVEKRSPAEMVYDPELLITDDEALI</sequence>
<protein>
    <submittedName>
        <fullName evidence="1">Uncharacterized protein</fullName>
    </submittedName>
</protein>
<dbReference type="InterPro" id="IPR043129">
    <property type="entry name" value="ATPase_NBD"/>
</dbReference>
<reference evidence="1" key="1">
    <citation type="submission" date="2022-07" db="EMBL/GenBank/DDBJ databases">
        <title>Genome Sequence of Agrocybe chaxingu.</title>
        <authorList>
            <person name="Buettner E."/>
        </authorList>
    </citation>
    <scope>NUCLEOTIDE SEQUENCE</scope>
    <source>
        <strain evidence="1">MP-N11</strain>
    </source>
</reference>
<organism evidence="1 2">
    <name type="scientific">Agrocybe chaxingu</name>
    <dbReference type="NCBI Taxonomy" id="84603"/>
    <lineage>
        <taxon>Eukaryota</taxon>
        <taxon>Fungi</taxon>
        <taxon>Dikarya</taxon>
        <taxon>Basidiomycota</taxon>
        <taxon>Agaricomycotina</taxon>
        <taxon>Agaricomycetes</taxon>
        <taxon>Agaricomycetidae</taxon>
        <taxon>Agaricales</taxon>
        <taxon>Agaricineae</taxon>
        <taxon>Strophariaceae</taxon>
        <taxon>Agrocybe</taxon>
    </lineage>
</organism>
<dbReference type="PANTHER" id="PTHR14187:SF5">
    <property type="entry name" value="HEAT SHOCK 70 KDA PROTEIN 12A"/>
    <property type="match status" value="1"/>
</dbReference>
<dbReference type="PANTHER" id="PTHR14187">
    <property type="entry name" value="ALPHA KINASE/ELONGATION FACTOR 2 KINASE"/>
    <property type="match status" value="1"/>
</dbReference>
<dbReference type="OrthoDB" id="2963168at2759"/>
<gene>
    <name evidence="1" type="ORF">NLJ89_g2175</name>
</gene>
<dbReference type="AlphaFoldDB" id="A0A9W8MY90"/>
<dbReference type="CDD" id="cd10170">
    <property type="entry name" value="ASKHA_NBD_HSP70"/>
    <property type="match status" value="1"/>
</dbReference>